<feature type="transmembrane region" description="Helical" evidence="1">
    <location>
        <begin position="12"/>
        <end position="33"/>
    </location>
</feature>
<proteinExistence type="predicted"/>
<keyword evidence="1" id="KW-0812">Transmembrane</keyword>
<evidence type="ECO:0000313" key="3">
    <source>
        <dbReference type="Proteomes" id="UP001367508"/>
    </source>
</evidence>
<protein>
    <submittedName>
        <fullName evidence="2">Uncharacterized protein</fullName>
    </submittedName>
</protein>
<keyword evidence="1" id="KW-1133">Transmembrane helix</keyword>
<evidence type="ECO:0000256" key="1">
    <source>
        <dbReference type="SAM" id="Phobius"/>
    </source>
</evidence>
<organism evidence="2 3">
    <name type="scientific">Canavalia gladiata</name>
    <name type="common">Sword bean</name>
    <name type="synonym">Dolichos gladiatus</name>
    <dbReference type="NCBI Taxonomy" id="3824"/>
    <lineage>
        <taxon>Eukaryota</taxon>
        <taxon>Viridiplantae</taxon>
        <taxon>Streptophyta</taxon>
        <taxon>Embryophyta</taxon>
        <taxon>Tracheophyta</taxon>
        <taxon>Spermatophyta</taxon>
        <taxon>Magnoliopsida</taxon>
        <taxon>eudicotyledons</taxon>
        <taxon>Gunneridae</taxon>
        <taxon>Pentapetalae</taxon>
        <taxon>rosids</taxon>
        <taxon>fabids</taxon>
        <taxon>Fabales</taxon>
        <taxon>Fabaceae</taxon>
        <taxon>Papilionoideae</taxon>
        <taxon>50 kb inversion clade</taxon>
        <taxon>NPAAA clade</taxon>
        <taxon>indigoferoid/millettioid clade</taxon>
        <taxon>Phaseoleae</taxon>
        <taxon>Canavalia</taxon>
    </lineage>
</organism>
<name>A0AAN9L5K1_CANGL</name>
<keyword evidence="1" id="KW-0472">Membrane</keyword>
<keyword evidence="3" id="KW-1185">Reference proteome</keyword>
<dbReference type="Proteomes" id="UP001367508">
    <property type="component" value="Unassembled WGS sequence"/>
</dbReference>
<evidence type="ECO:0000313" key="2">
    <source>
        <dbReference type="EMBL" id="KAK7328522.1"/>
    </source>
</evidence>
<dbReference type="AlphaFoldDB" id="A0AAN9L5K1"/>
<comment type="caution">
    <text evidence="2">The sequence shown here is derived from an EMBL/GenBank/DDBJ whole genome shotgun (WGS) entry which is preliminary data.</text>
</comment>
<dbReference type="EMBL" id="JAYMYQ010000005">
    <property type="protein sequence ID" value="KAK7328522.1"/>
    <property type="molecule type" value="Genomic_DNA"/>
</dbReference>
<accession>A0AAN9L5K1</accession>
<sequence length="141" mass="15267">MAFNFTHHPLLLILNLVLLYCNIQFISASRLLLDENRTPTGLMGADIVSFAPLFPNPTTPISIPLFPTLPPLPFFQPPASSFNTPTFSLPPLPPLPKLPPLPSLPSMPTIPSTMPSFPFNPSGSSSLDFVHSVQHGENATP</sequence>
<gene>
    <name evidence="2" type="ORF">VNO77_22631</name>
</gene>
<reference evidence="2 3" key="1">
    <citation type="submission" date="2024-01" db="EMBL/GenBank/DDBJ databases">
        <title>The genomes of 5 underutilized Papilionoideae crops provide insights into root nodulation and disease resistanc.</title>
        <authorList>
            <person name="Jiang F."/>
        </authorList>
    </citation>
    <scope>NUCLEOTIDE SEQUENCE [LARGE SCALE GENOMIC DNA]</scope>
    <source>
        <strain evidence="2">LVBAO_FW01</strain>
        <tissue evidence="2">Leaves</tissue>
    </source>
</reference>